<dbReference type="SUPFAM" id="SSF53955">
    <property type="entry name" value="Lysozyme-like"/>
    <property type="match status" value="1"/>
</dbReference>
<gene>
    <name evidence="12" type="ORF">OG469_26090</name>
</gene>
<evidence type="ECO:0000259" key="11">
    <source>
        <dbReference type="Pfam" id="PF00912"/>
    </source>
</evidence>
<keyword evidence="6" id="KW-0511">Multifunctional enzyme</keyword>
<evidence type="ECO:0000256" key="8">
    <source>
        <dbReference type="ARBA" id="ARBA00049902"/>
    </source>
</evidence>
<dbReference type="PANTHER" id="PTHR32282:SF34">
    <property type="entry name" value="PENICILLIN-BINDING PROTEIN 1A"/>
    <property type="match status" value="1"/>
</dbReference>
<feature type="domain" description="Glycosyl transferase family 51" evidence="11">
    <location>
        <begin position="80"/>
        <end position="257"/>
    </location>
</feature>
<keyword evidence="4" id="KW-0808">Transferase</keyword>
<feature type="compositionally biased region" description="Basic residues" evidence="9">
    <location>
        <begin position="18"/>
        <end position="27"/>
    </location>
</feature>
<feature type="compositionally biased region" description="Low complexity" evidence="9">
    <location>
        <begin position="776"/>
        <end position="792"/>
    </location>
</feature>
<dbReference type="InterPro" id="IPR001264">
    <property type="entry name" value="Glyco_trans_51"/>
</dbReference>
<feature type="compositionally biased region" description="Gly residues" evidence="9">
    <location>
        <begin position="718"/>
        <end position="732"/>
    </location>
</feature>
<dbReference type="SUPFAM" id="SSF56601">
    <property type="entry name" value="beta-lactamase/transpeptidase-like"/>
    <property type="match status" value="1"/>
</dbReference>
<dbReference type="InterPro" id="IPR036950">
    <property type="entry name" value="PBP_transglycosylase"/>
</dbReference>
<dbReference type="InterPro" id="IPR023346">
    <property type="entry name" value="Lysozyme-like_dom_sf"/>
</dbReference>
<dbReference type="Proteomes" id="UP001432014">
    <property type="component" value="Chromosome"/>
</dbReference>
<dbReference type="Pfam" id="PF00905">
    <property type="entry name" value="Transpeptidase"/>
    <property type="match status" value="1"/>
</dbReference>
<dbReference type="InterPro" id="IPR012338">
    <property type="entry name" value="Beta-lactam/transpept-like"/>
</dbReference>
<dbReference type="InterPro" id="IPR001460">
    <property type="entry name" value="PCN-bd_Tpept"/>
</dbReference>
<feature type="domain" description="Penicillin-binding protein transpeptidase" evidence="10">
    <location>
        <begin position="356"/>
        <end position="606"/>
    </location>
</feature>
<keyword evidence="5" id="KW-0378">Hydrolase</keyword>
<evidence type="ECO:0000256" key="9">
    <source>
        <dbReference type="SAM" id="MobiDB-lite"/>
    </source>
</evidence>
<feature type="region of interest" description="Disordered" evidence="9">
    <location>
        <begin position="410"/>
        <end position="443"/>
    </location>
</feature>
<dbReference type="InterPro" id="IPR050396">
    <property type="entry name" value="Glycosyltr_51/Transpeptidase"/>
</dbReference>
<evidence type="ECO:0000259" key="10">
    <source>
        <dbReference type="Pfam" id="PF00905"/>
    </source>
</evidence>
<comment type="catalytic activity">
    <reaction evidence="8">
        <text>[GlcNAc-(1-&gt;4)-Mur2Ac(oyl-L-Ala-gamma-D-Glu-L-Lys-D-Ala-D-Ala)](n)-di-trans,octa-cis-undecaprenyl diphosphate + beta-D-GlcNAc-(1-&gt;4)-Mur2Ac(oyl-L-Ala-gamma-D-Glu-L-Lys-D-Ala-D-Ala)-di-trans,octa-cis-undecaprenyl diphosphate = [GlcNAc-(1-&gt;4)-Mur2Ac(oyl-L-Ala-gamma-D-Glu-L-Lys-D-Ala-D-Ala)](n+1)-di-trans,octa-cis-undecaprenyl diphosphate + di-trans,octa-cis-undecaprenyl diphosphate + H(+)</text>
        <dbReference type="Rhea" id="RHEA:23708"/>
        <dbReference type="Rhea" id="RHEA-COMP:9602"/>
        <dbReference type="Rhea" id="RHEA-COMP:9603"/>
        <dbReference type="ChEBI" id="CHEBI:15378"/>
        <dbReference type="ChEBI" id="CHEBI:58405"/>
        <dbReference type="ChEBI" id="CHEBI:60033"/>
        <dbReference type="ChEBI" id="CHEBI:78435"/>
        <dbReference type="EC" id="2.4.99.28"/>
    </reaction>
</comment>
<accession>A0ABZ1WD17</accession>
<keyword evidence="13" id="KW-1185">Reference proteome</keyword>
<evidence type="ECO:0000256" key="2">
    <source>
        <dbReference type="ARBA" id="ARBA00022670"/>
    </source>
</evidence>
<reference evidence="12 13" key="1">
    <citation type="submission" date="2022-10" db="EMBL/GenBank/DDBJ databases">
        <title>The complete genomes of actinobacterial strains from the NBC collection.</title>
        <authorList>
            <person name="Joergensen T.S."/>
            <person name="Alvarez Arevalo M."/>
            <person name="Sterndorff E.B."/>
            <person name="Faurdal D."/>
            <person name="Vuksanovic O."/>
            <person name="Mourched A.-S."/>
            <person name="Charusanti P."/>
            <person name="Shaw S."/>
            <person name="Blin K."/>
            <person name="Weber T."/>
        </authorList>
    </citation>
    <scope>NUCLEOTIDE SEQUENCE [LARGE SCALE GENOMIC DNA]</scope>
    <source>
        <strain evidence="12 13">NBC_01247</strain>
    </source>
</reference>
<dbReference type="Pfam" id="PF00912">
    <property type="entry name" value="Transgly"/>
    <property type="match status" value="1"/>
</dbReference>
<feature type="region of interest" description="Disordered" evidence="9">
    <location>
        <begin position="668"/>
        <end position="792"/>
    </location>
</feature>
<evidence type="ECO:0000313" key="12">
    <source>
        <dbReference type="EMBL" id="WUS58677.1"/>
    </source>
</evidence>
<organism evidence="12 13">
    <name type="scientific">Kitasatospora herbaricolor</name>
    <dbReference type="NCBI Taxonomy" id="68217"/>
    <lineage>
        <taxon>Bacteria</taxon>
        <taxon>Bacillati</taxon>
        <taxon>Actinomycetota</taxon>
        <taxon>Actinomycetes</taxon>
        <taxon>Kitasatosporales</taxon>
        <taxon>Streptomycetaceae</taxon>
        <taxon>Kitasatospora</taxon>
    </lineage>
</organism>
<feature type="region of interest" description="Disordered" evidence="9">
    <location>
        <begin position="1"/>
        <end position="28"/>
    </location>
</feature>
<evidence type="ECO:0000256" key="1">
    <source>
        <dbReference type="ARBA" id="ARBA00022645"/>
    </source>
</evidence>
<dbReference type="RefSeq" id="WP_329495125.1">
    <property type="nucleotide sequence ID" value="NZ_CP108460.1"/>
</dbReference>
<keyword evidence="3" id="KW-0328">Glycosyltransferase</keyword>
<evidence type="ECO:0000256" key="7">
    <source>
        <dbReference type="ARBA" id="ARBA00034000"/>
    </source>
</evidence>
<feature type="compositionally biased region" description="Low complexity" evidence="9">
    <location>
        <begin position="676"/>
        <end position="699"/>
    </location>
</feature>
<comment type="catalytic activity">
    <reaction evidence="7">
        <text>Preferential cleavage: (Ac)2-L-Lys-D-Ala-|-D-Ala. Also transpeptidation of peptidyl-alanyl moieties that are N-acyl substituents of D-alanine.</text>
        <dbReference type="EC" id="3.4.16.4"/>
    </reaction>
</comment>
<evidence type="ECO:0000256" key="6">
    <source>
        <dbReference type="ARBA" id="ARBA00023268"/>
    </source>
</evidence>
<evidence type="ECO:0000256" key="4">
    <source>
        <dbReference type="ARBA" id="ARBA00022679"/>
    </source>
</evidence>
<feature type="compositionally biased region" description="Low complexity" evidence="9">
    <location>
        <begin position="733"/>
        <end position="768"/>
    </location>
</feature>
<protein>
    <submittedName>
        <fullName evidence="12">Transglycosylase domain-containing protein</fullName>
    </submittedName>
</protein>
<proteinExistence type="predicted"/>
<evidence type="ECO:0000313" key="13">
    <source>
        <dbReference type="Proteomes" id="UP001432014"/>
    </source>
</evidence>
<keyword evidence="2" id="KW-0645">Protease</keyword>
<dbReference type="Gene3D" id="1.10.3810.10">
    <property type="entry name" value="Biosynthetic peptidoglycan transglycosylase-like"/>
    <property type="match status" value="1"/>
</dbReference>
<sequence>MPRTSRSERSAPSSKSPTGRHPRRTGPRRLIPTWRVTVAGLVASLLLGVGGFVLAVSLVQVPDAHAAAVAQSNTWLYQDGSVIARTGQTNRQNVALDKVSPAAQHAALAAEDRDFYHEGAVNVPGLLRAAVKTAKGEGTQGGSTITQQYVKNTYLSQQQSVGRKVKELFIALKVDATETKDDVLAGYLNTSYYGRGAYGIQAGAQAYFGVDAAALDPAQGAYLATLLNAPSAYDVATATATGKQNAMNRWNYVLDGMVKENWLSADERAAVTFPEVKEPQAAPGLSGQAGYLVNAATDYLVSHQILSEAALAKGGYTVKLSIDPAREQDLSNAVRSQLTANLKPESRPKDANAQAGAVSVDPRTGAVLALYGGTDYTKHFVDNAARRDYQAGSTFKAIALAAALDSGARTQSGQTVGPRTVYDGTSGRKVRGGTGTPYAAPNEGGKDYGQITLQQATDWSVNSVFTQLAQDTGLEKVRDTGVALGLPAGTPSLGAQPSLPLGVATPSVLDMAGVYATLDNGGRQITPWLVQSLEYEGRPMALPAPQVTQAISERTANRVTAMLRGVVDDPGGTGFRAQALGRPAAGKTGTTDDQKSVWFVGYTPELVTAVALFGQDPATGAQVSLSGTGGTDGAAGGQYPAQIWTAYMKAALKGTPVTSFPVVAGQADGGSGRGAAGTPSASASPSPTPSAPAAESGAPTAGGGGAGPSDPSEQGSGTSTGSGRPGGQGGGATTRPGGSASGAPTGPAGTTPAATPRPSRTPSTAPAQPSAPAPGPAQQGGAAANAAAGDGG</sequence>
<keyword evidence="1" id="KW-0121">Carboxypeptidase</keyword>
<evidence type="ECO:0000256" key="3">
    <source>
        <dbReference type="ARBA" id="ARBA00022676"/>
    </source>
</evidence>
<feature type="compositionally biased region" description="Low complexity" evidence="9">
    <location>
        <begin position="708"/>
        <end position="717"/>
    </location>
</feature>
<dbReference type="EMBL" id="CP108482">
    <property type="protein sequence ID" value="WUS58677.1"/>
    <property type="molecule type" value="Genomic_DNA"/>
</dbReference>
<evidence type="ECO:0000256" key="5">
    <source>
        <dbReference type="ARBA" id="ARBA00022801"/>
    </source>
</evidence>
<name>A0ABZ1WD17_9ACTN</name>
<dbReference type="PANTHER" id="PTHR32282">
    <property type="entry name" value="BINDING PROTEIN TRANSPEPTIDASE, PUTATIVE-RELATED"/>
    <property type="match status" value="1"/>
</dbReference>
<dbReference type="Gene3D" id="3.40.710.10">
    <property type="entry name" value="DD-peptidase/beta-lactamase superfamily"/>
    <property type="match status" value="1"/>
</dbReference>